<dbReference type="Proteomes" id="UP000242310">
    <property type="component" value="Unassembled WGS sequence"/>
</dbReference>
<evidence type="ECO:0000256" key="4">
    <source>
        <dbReference type="PIRNR" id="PIRNR006707"/>
    </source>
</evidence>
<accession>A0A2P8HYN2</accession>
<comment type="similarity">
    <text evidence="4">Belongs to the GbsR family.</text>
</comment>
<evidence type="ECO:0000313" key="5">
    <source>
        <dbReference type="EMBL" id="PSL51348.1"/>
    </source>
</evidence>
<sequence length="180" mass="20993">MAAETRQWETLDVIRERFIAEMAQNMEVYGISQTVGRLYGTIFFQCAPMTLDEMSEALGMSKTSMSNNIRLLSEADMVERVWEKGVRKDLYKDEEDWYKSFSSVFINRWKAATDANLKAAKDAIVELEQIHDNAEDPVIQEQTNSDLAKVRKAHAYYEWLNEVIFLFEDGTIFEYVPKRH</sequence>
<keyword evidence="1 4" id="KW-0805">Transcription regulation</keyword>
<reference evidence="5 6" key="1">
    <citation type="submission" date="2018-03" db="EMBL/GenBank/DDBJ databases">
        <title>Genomic Encyclopedia of Type Strains, Phase III (KMG-III): the genomes of soil and plant-associated and newly described type strains.</title>
        <authorList>
            <person name="Whitman W."/>
        </authorList>
    </citation>
    <scope>NUCLEOTIDE SEQUENCE [LARGE SCALE GENOMIC DNA]</scope>
    <source>
        <strain evidence="5 6">CGMCC 1.07653</strain>
    </source>
</reference>
<keyword evidence="2 4" id="KW-0238">DNA-binding</keyword>
<dbReference type="AlphaFoldDB" id="A0A2P8HYN2"/>
<evidence type="ECO:0000256" key="2">
    <source>
        <dbReference type="ARBA" id="ARBA00023125"/>
    </source>
</evidence>
<comment type="caution">
    <text evidence="5">The sequence shown here is derived from an EMBL/GenBank/DDBJ whole genome shotgun (WGS) entry which is preliminary data.</text>
</comment>
<evidence type="ECO:0000256" key="1">
    <source>
        <dbReference type="ARBA" id="ARBA00023015"/>
    </source>
</evidence>
<organism evidence="5 6">
    <name type="scientific">Salsuginibacillus halophilus</name>
    <dbReference type="NCBI Taxonomy" id="517424"/>
    <lineage>
        <taxon>Bacteria</taxon>
        <taxon>Bacillati</taxon>
        <taxon>Bacillota</taxon>
        <taxon>Bacilli</taxon>
        <taxon>Bacillales</taxon>
        <taxon>Bacillaceae</taxon>
        <taxon>Salsuginibacillus</taxon>
    </lineage>
</organism>
<protein>
    <recommendedName>
        <fullName evidence="4">HTH-type transcriptional regulator</fullName>
    </recommendedName>
</protein>
<dbReference type="PIRSF" id="PIRSF006707">
    <property type="entry name" value="MJ1563"/>
    <property type="match status" value="1"/>
</dbReference>
<dbReference type="PANTHER" id="PTHR38465:SF1">
    <property type="entry name" value="HTH-TYPE TRANSCRIPTIONAL REGULATOR MJ1563-RELATED"/>
    <property type="match status" value="1"/>
</dbReference>
<keyword evidence="6" id="KW-1185">Reference proteome</keyword>
<dbReference type="InterPro" id="IPR026282">
    <property type="entry name" value="MJ1563"/>
</dbReference>
<dbReference type="Gene3D" id="1.10.10.10">
    <property type="entry name" value="Winged helix-like DNA-binding domain superfamily/Winged helix DNA-binding domain"/>
    <property type="match status" value="1"/>
</dbReference>
<dbReference type="InterPro" id="IPR011991">
    <property type="entry name" value="ArsR-like_HTH"/>
</dbReference>
<dbReference type="InterPro" id="IPR052362">
    <property type="entry name" value="HTH-GbsR_regulator"/>
</dbReference>
<dbReference type="CDD" id="cd00090">
    <property type="entry name" value="HTH_ARSR"/>
    <property type="match status" value="1"/>
</dbReference>
<dbReference type="GO" id="GO:0003677">
    <property type="term" value="F:DNA binding"/>
    <property type="evidence" value="ECO:0007669"/>
    <property type="project" value="UniProtKB-UniRule"/>
</dbReference>
<gene>
    <name evidence="5" type="ORF">B0H94_101262</name>
</gene>
<keyword evidence="3 4" id="KW-0804">Transcription</keyword>
<dbReference type="InterPro" id="IPR036390">
    <property type="entry name" value="WH_DNA-bd_sf"/>
</dbReference>
<proteinExistence type="inferred from homology"/>
<dbReference type="RefSeq" id="WP_106587416.1">
    <property type="nucleotide sequence ID" value="NZ_PYAV01000001.1"/>
</dbReference>
<evidence type="ECO:0000313" key="6">
    <source>
        <dbReference type="Proteomes" id="UP000242310"/>
    </source>
</evidence>
<dbReference type="InterPro" id="IPR036388">
    <property type="entry name" value="WH-like_DNA-bd_sf"/>
</dbReference>
<dbReference type="PANTHER" id="PTHR38465">
    <property type="entry name" value="HTH-TYPE TRANSCRIPTIONAL REGULATOR MJ1563-RELATED"/>
    <property type="match status" value="1"/>
</dbReference>
<dbReference type="OrthoDB" id="9800374at2"/>
<evidence type="ECO:0000256" key="3">
    <source>
        <dbReference type="ARBA" id="ARBA00023163"/>
    </source>
</evidence>
<dbReference type="SUPFAM" id="SSF46785">
    <property type="entry name" value="Winged helix' DNA-binding domain"/>
    <property type="match status" value="1"/>
</dbReference>
<name>A0A2P8HYN2_9BACI</name>
<dbReference type="EMBL" id="PYAV01000001">
    <property type="protein sequence ID" value="PSL51348.1"/>
    <property type="molecule type" value="Genomic_DNA"/>
</dbReference>